<keyword evidence="1" id="KW-0479">Metal-binding</keyword>
<feature type="domain" description="PB1" evidence="5">
    <location>
        <begin position="3"/>
        <end position="83"/>
    </location>
</feature>
<feature type="compositionally biased region" description="Acidic residues" evidence="4">
    <location>
        <begin position="213"/>
        <end position="224"/>
    </location>
</feature>
<dbReference type="PROSITE" id="PS51745">
    <property type="entry name" value="PB1"/>
    <property type="match status" value="1"/>
</dbReference>
<accession>A0A5C5G7M2</accession>
<dbReference type="SUPFAM" id="SSF54277">
    <property type="entry name" value="CAD &amp; PB1 domains"/>
    <property type="match status" value="1"/>
</dbReference>
<feature type="region of interest" description="Disordered" evidence="4">
    <location>
        <begin position="127"/>
        <end position="337"/>
    </location>
</feature>
<dbReference type="AlphaFoldDB" id="A0A5C5G7M2"/>
<feature type="region of interest" description="Disordered" evidence="4">
    <location>
        <begin position="578"/>
        <end position="643"/>
    </location>
</feature>
<evidence type="ECO:0000313" key="6">
    <source>
        <dbReference type="EMBL" id="TNY24382.1"/>
    </source>
</evidence>
<sequence length="915" mass="96128">MVRLVVKATLSGSTLPRRTTFPDAFAPTQLEHQDVALKVARCFSLQPGSFRLAYRDDDNDLIELVSTSDLREALDYFSSEAGSSSSAASSSSGWFGSSSTTQQPVEPECITLKLELVVEYDGPALSETGSSVCSLGSRGRSRSGSSSTGSEDSRGWNAYNGGGVGPVARGRRAPSTDGASDADSDRWILRTAYNGSRPALGAGPTEQDPGSESGDDDDDDDDDDWDRRTVSSASQPFGPPRRRQARDLPDAQRIPPALEKRHDGLYPNFARGHFTPANPHPYALHPDDRGAAHPPNPAHAHLHHPYPPPGFYTPPPPPPHGPHGYPSLFPPAPFGHAPPPPPPPGFFARFPAPAWTWGPGSSVPSLGSSPAGPSPTPSQRERARDLFGSSGSEGSDARGRGRGREEDAEAGSSYTVTSSSVDGVAAGGMKGQGGGDGDGDRERDSRPSGEGEGGRETETHRCVACGGVITGARYTCAVCEAYDLCQECERLPAPPVQSTSHDESHILLKIPAAAAAGSSSASASSSVAAAVSRAASLAPPPPLPLQQRAPDEQGHDHVADYWHWWASWYHSLPPVHPHPHPPPPGSLSSWYAPAPTEPPAATSARPEASPARLGAPPAPAPPSPPSALPTPAPPAPPAPPPPPMYALAPSRPAVRALPSYALYEYANHGVACRGCSRVIPGPGAQGPVSTAEGRERGVRWLCANCPTAPTFDLCPDCEPDSHKLHDPSHAFLRITHPLRRPLPSVRALLPVLYRPTAAPAGQDPPAKVRERSRAQAQGDLMDLRSEAGSVVSGGSGLSGSGSGSSAGSARTRLGGVGAAMDERDGDVDKVVVHARVVCDSCGQRVRGTWMACCHCQGSFDLCTPCLLAGASARQAHNPAHIFVAFKRAVDFDLHDRLTRSMTRRPRGLLEVDLYA</sequence>
<dbReference type="SMART" id="SM00291">
    <property type="entry name" value="ZnF_ZZ"/>
    <property type="match status" value="3"/>
</dbReference>
<feature type="compositionally biased region" description="Gly residues" evidence="4">
    <location>
        <begin position="791"/>
        <end position="804"/>
    </location>
</feature>
<keyword evidence="7" id="KW-1185">Reference proteome</keyword>
<dbReference type="CDD" id="cd05992">
    <property type="entry name" value="PB1"/>
    <property type="match status" value="1"/>
</dbReference>
<dbReference type="OrthoDB" id="661148at2759"/>
<dbReference type="PANTHER" id="PTHR15090">
    <property type="entry name" value="SEQUESTOSOME 1-RELATED"/>
    <property type="match status" value="1"/>
</dbReference>
<dbReference type="SUPFAM" id="SSF57850">
    <property type="entry name" value="RING/U-box"/>
    <property type="match status" value="3"/>
</dbReference>
<feature type="region of interest" description="Disordered" evidence="4">
    <location>
        <begin position="361"/>
        <end position="458"/>
    </location>
</feature>
<feature type="compositionally biased region" description="Low complexity" evidence="4">
    <location>
        <begin position="81"/>
        <end position="99"/>
    </location>
</feature>
<dbReference type="Pfam" id="PF00569">
    <property type="entry name" value="ZZ"/>
    <property type="match status" value="1"/>
</dbReference>
<feature type="region of interest" description="Disordered" evidence="4">
    <location>
        <begin position="81"/>
        <end position="102"/>
    </location>
</feature>
<dbReference type="Gene3D" id="3.30.60.90">
    <property type="match status" value="3"/>
</dbReference>
<feature type="compositionally biased region" description="Pro residues" evidence="4">
    <location>
        <begin position="305"/>
        <end position="321"/>
    </location>
</feature>
<keyword evidence="3" id="KW-0862">Zinc</keyword>
<dbReference type="InterPro" id="IPR000270">
    <property type="entry name" value="PB1_dom"/>
</dbReference>
<evidence type="ECO:0000256" key="4">
    <source>
        <dbReference type="SAM" id="MobiDB-lite"/>
    </source>
</evidence>
<dbReference type="InterPro" id="IPR053793">
    <property type="entry name" value="PB1-like"/>
</dbReference>
<dbReference type="InterPro" id="IPR000433">
    <property type="entry name" value="Znf_ZZ"/>
</dbReference>
<reference evidence="6 7" key="1">
    <citation type="submission" date="2019-03" db="EMBL/GenBank/DDBJ databases">
        <title>Rhodosporidium diobovatum UCD-FST 08-225 genome sequencing, assembly, and annotation.</title>
        <authorList>
            <person name="Fakankun I.U."/>
            <person name="Fristensky B."/>
            <person name="Levin D.B."/>
        </authorList>
    </citation>
    <scope>NUCLEOTIDE SEQUENCE [LARGE SCALE GENOMIC DNA]</scope>
    <source>
        <strain evidence="6 7">UCD-FST 08-225</strain>
    </source>
</reference>
<dbReference type="STRING" id="5288.A0A5C5G7M2"/>
<dbReference type="EMBL" id="SOZI01000003">
    <property type="protein sequence ID" value="TNY24382.1"/>
    <property type="molecule type" value="Genomic_DNA"/>
</dbReference>
<evidence type="ECO:0000259" key="5">
    <source>
        <dbReference type="PROSITE" id="PS51745"/>
    </source>
</evidence>
<comment type="caution">
    <text evidence="6">The sequence shown here is derived from an EMBL/GenBank/DDBJ whole genome shotgun (WGS) entry which is preliminary data.</text>
</comment>
<organism evidence="6 7">
    <name type="scientific">Rhodotorula diobovata</name>
    <dbReference type="NCBI Taxonomy" id="5288"/>
    <lineage>
        <taxon>Eukaryota</taxon>
        <taxon>Fungi</taxon>
        <taxon>Dikarya</taxon>
        <taxon>Basidiomycota</taxon>
        <taxon>Pucciniomycotina</taxon>
        <taxon>Microbotryomycetes</taxon>
        <taxon>Sporidiobolales</taxon>
        <taxon>Sporidiobolaceae</taxon>
        <taxon>Rhodotorula</taxon>
    </lineage>
</organism>
<feature type="compositionally biased region" description="Basic and acidic residues" evidence="4">
    <location>
        <begin position="395"/>
        <end position="405"/>
    </location>
</feature>
<proteinExistence type="predicted"/>
<name>A0A5C5G7M2_9BASI</name>
<dbReference type="InterPro" id="IPR043145">
    <property type="entry name" value="Znf_ZZ_sf"/>
</dbReference>
<feature type="compositionally biased region" description="Low complexity" evidence="4">
    <location>
        <begin position="361"/>
        <end position="371"/>
    </location>
</feature>
<gene>
    <name evidence="6" type="ORF">DMC30DRAFT_165650</name>
</gene>
<dbReference type="InterPro" id="IPR052260">
    <property type="entry name" value="Autophagy_Rcpt_SigReg"/>
</dbReference>
<feature type="compositionally biased region" description="Basic and acidic residues" evidence="4">
    <location>
        <begin position="438"/>
        <end position="458"/>
    </location>
</feature>
<feature type="region of interest" description="Disordered" evidence="4">
    <location>
        <begin position="756"/>
        <end position="775"/>
    </location>
</feature>
<dbReference type="Pfam" id="PF00564">
    <property type="entry name" value="PB1"/>
    <property type="match status" value="1"/>
</dbReference>
<dbReference type="Proteomes" id="UP000311382">
    <property type="component" value="Unassembled WGS sequence"/>
</dbReference>
<protein>
    <recommendedName>
        <fullName evidence="5">PB1 domain-containing protein</fullName>
    </recommendedName>
</protein>
<dbReference type="PROSITE" id="PS01357">
    <property type="entry name" value="ZF_ZZ_1"/>
    <property type="match status" value="1"/>
</dbReference>
<feature type="compositionally biased region" description="Low complexity" evidence="4">
    <location>
        <begin position="129"/>
        <end position="150"/>
    </location>
</feature>
<feature type="region of interest" description="Disordered" evidence="4">
    <location>
        <begin position="789"/>
        <end position="809"/>
    </location>
</feature>
<feature type="compositionally biased region" description="Pro residues" evidence="4">
    <location>
        <begin position="328"/>
        <end position="337"/>
    </location>
</feature>
<evidence type="ECO:0000256" key="3">
    <source>
        <dbReference type="ARBA" id="ARBA00022833"/>
    </source>
</evidence>
<feature type="compositionally biased region" description="Low complexity" evidence="4">
    <location>
        <begin position="599"/>
        <end position="615"/>
    </location>
</feature>
<evidence type="ECO:0000313" key="7">
    <source>
        <dbReference type="Proteomes" id="UP000311382"/>
    </source>
</evidence>
<feature type="compositionally biased region" description="Pro residues" evidence="4">
    <location>
        <begin position="616"/>
        <end position="643"/>
    </location>
</feature>
<evidence type="ECO:0000256" key="2">
    <source>
        <dbReference type="ARBA" id="ARBA00022771"/>
    </source>
</evidence>
<dbReference type="GO" id="GO:0008270">
    <property type="term" value="F:zinc ion binding"/>
    <property type="evidence" value="ECO:0007669"/>
    <property type="project" value="UniProtKB-KW"/>
</dbReference>
<keyword evidence="2" id="KW-0863">Zinc-finger</keyword>
<feature type="compositionally biased region" description="Gly residues" evidence="4">
    <location>
        <begin position="425"/>
        <end position="436"/>
    </location>
</feature>
<evidence type="ECO:0000256" key="1">
    <source>
        <dbReference type="ARBA" id="ARBA00022723"/>
    </source>
</evidence>